<dbReference type="EMBL" id="JPKZ01000420">
    <property type="protein sequence ID" value="KHN87519.1"/>
    <property type="molecule type" value="Genomic_DNA"/>
</dbReference>
<keyword evidence="3" id="KW-0677">Repeat</keyword>
<dbReference type="InterPro" id="IPR002557">
    <property type="entry name" value="Chitin-bd_dom"/>
</dbReference>
<protein>
    <submittedName>
        <fullName evidence="8">Chondroitin proteoglycan 2</fullName>
    </submittedName>
</protein>
<keyword evidence="2 6" id="KW-0732">Signal</keyword>
<evidence type="ECO:0000256" key="2">
    <source>
        <dbReference type="ARBA" id="ARBA00022729"/>
    </source>
</evidence>
<comment type="caution">
    <text evidence="8">The sequence shown here is derived from an EMBL/GenBank/DDBJ whole genome shotgun (WGS) entry which is preliminary data.</text>
</comment>
<feature type="domain" description="Chitin-binding type-2" evidence="7">
    <location>
        <begin position="810"/>
        <end position="866"/>
    </location>
</feature>
<evidence type="ECO:0000256" key="4">
    <source>
        <dbReference type="ARBA" id="ARBA00023157"/>
    </source>
</evidence>
<dbReference type="PANTHER" id="PTHR23301">
    <property type="entry name" value="CHITIN BINDING PERITROPHIN-A"/>
    <property type="match status" value="1"/>
</dbReference>
<evidence type="ECO:0000256" key="3">
    <source>
        <dbReference type="ARBA" id="ARBA00022737"/>
    </source>
</evidence>
<evidence type="ECO:0000313" key="9">
    <source>
        <dbReference type="Proteomes" id="UP000031036"/>
    </source>
</evidence>
<feature type="chain" id="PRO_5002095717" evidence="6">
    <location>
        <begin position="25"/>
        <end position="1002"/>
    </location>
</feature>
<dbReference type="PANTHER" id="PTHR23301:SF0">
    <property type="entry name" value="CHITIN-BINDING TYPE-2 DOMAIN-CONTAINING PROTEIN-RELATED"/>
    <property type="match status" value="1"/>
</dbReference>
<evidence type="ECO:0000259" key="7">
    <source>
        <dbReference type="PROSITE" id="PS50940"/>
    </source>
</evidence>
<proteinExistence type="predicted"/>
<dbReference type="AlphaFoldDB" id="A0A0B2W1I8"/>
<evidence type="ECO:0000256" key="6">
    <source>
        <dbReference type="SAM" id="SignalP"/>
    </source>
</evidence>
<dbReference type="SMART" id="SM00494">
    <property type="entry name" value="ChtBD2"/>
    <property type="match status" value="9"/>
</dbReference>
<dbReference type="Pfam" id="PF01607">
    <property type="entry name" value="CBM_14"/>
    <property type="match status" value="9"/>
</dbReference>
<feature type="domain" description="Chitin-binding type-2" evidence="7">
    <location>
        <begin position="258"/>
        <end position="314"/>
    </location>
</feature>
<dbReference type="InterPro" id="IPR051940">
    <property type="entry name" value="Chitin_bind-dev_reg"/>
</dbReference>
<name>A0A0B2W1I8_TOXCA</name>
<dbReference type="Proteomes" id="UP000031036">
    <property type="component" value="Unassembled WGS sequence"/>
</dbReference>
<feature type="domain" description="Chitin-binding type-2" evidence="7">
    <location>
        <begin position="643"/>
        <end position="699"/>
    </location>
</feature>
<keyword evidence="4" id="KW-1015">Disulfide bond</keyword>
<dbReference type="Gene3D" id="2.170.140.10">
    <property type="entry name" value="Chitin binding domain"/>
    <property type="match status" value="2"/>
</dbReference>
<feature type="domain" description="Chitin-binding type-2" evidence="7">
    <location>
        <begin position="353"/>
        <end position="409"/>
    </location>
</feature>
<dbReference type="STRING" id="6265.A0A0B2W1I8"/>
<feature type="domain" description="Chitin-binding type-2" evidence="7">
    <location>
        <begin position="50"/>
        <end position="106"/>
    </location>
</feature>
<reference evidence="8 9" key="1">
    <citation type="submission" date="2014-11" db="EMBL/GenBank/DDBJ databases">
        <title>Genetic blueprint of the zoonotic pathogen Toxocara canis.</title>
        <authorList>
            <person name="Zhu X.-Q."/>
            <person name="Korhonen P.K."/>
            <person name="Cai H."/>
            <person name="Young N.D."/>
            <person name="Nejsum P."/>
            <person name="von Samson-Himmelstjerna G."/>
            <person name="Boag P.R."/>
            <person name="Tan P."/>
            <person name="Li Q."/>
            <person name="Min J."/>
            <person name="Yang Y."/>
            <person name="Wang X."/>
            <person name="Fang X."/>
            <person name="Hall R.S."/>
            <person name="Hofmann A."/>
            <person name="Sternberg P.W."/>
            <person name="Jex A.R."/>
            <person name="Gasser R.B."/>
        </authorList>
    </citation>
    <scope>NUCLEOTIDE SEQUENCE [LARGE SCALE GENOMIC DNA]</scope>
    <source>
        <strain evidence="8">PN_DK_2014</strain>
    </source>
</reference>
<feature type="domain" description="Chitin-binding type-2" evidence="7">
    <location>
        <begin position="466"/>
        <end position="522"/>
    </location>
</feature>
<dbReference type="OrthoDB" id="5914859at2759"/>
<dbReference type="SUPFAM" id="SSF57625">
    <property type="entry name" value="Invertebrate chitin-binding proteins"/>
    <property type="match status" value="9"/>
</dbReference>
<dbReference type="OMA" id="MHVMDCP"/>
<accession>A0A0B2W1I8</accession>
<feature type="domain" description="Chitin-binding type-2" evidence="7">
    <location>
        <begin position="550"/>
        <end position="606"/>
    </location>
</feature>
<feature type="domain" description="Chitin-binding type-2" evidence="7">
    <location>
        <begin position="742"/>
        <end position="798"/>
    </location>
</feature>
<keyword evidence="1" id="KW-0147">Chitin-binding</keyword>
<sequence>MMARHFVFSSFLLFIATFIGVIDSRSLNWDSAEIVDPARHSLKHLPPELVNFCENKEDDVYSLGCVSKYIKCLAGATVLKRCPFKLVLDTTTKECTHRTDADVCRSSTFAEPTVTTTISTRAVPTTTTVPTEQAAPQGAYFVEYTNFCARKRNGNYALGCIRQYVTCANRRLAIRECAAKLIFSESSDRCVQWWKVEACRGLPTPSTEPPTTTSPVMSDIAQTGRTTVVTEGPGLPAASEASTAVTTTAVPDTTLELVNFCENKEDDVYSLGCVSKYIKCLAGATVLKRCPFKLVLDTTTKECTHRTDADVCRSSTFAEPTVTTTISTRAVPTTTTVPTEQAAPQGAYFVEYTNFCARKRNGNYALGCIRQYVTCANRRLAIRECAAKLIFSESSDRCVQWWKVEACRGLPTPSTEPPTTTSPVMSDIAQTGRTTVVTEGPGLPAASEASTAVTTTAVPDTTLDLLSTCVGQADGTYANGCSSEFIACVEGSASILRCSDSLVYDEKSHRCLGREYVEACGGSPPTVAVTEPAATEASTSFDVTESTTGEFACDALPDGMYARHCSSTFIACVGGQAIAMQCPAPLIYDPYVKQCAPKATVRNCNETGQFNGAFEAQPTVVNDLTQNILDEEALMPSPSSGPEFSCSGLPDGIYSEECSPVFVLCLAGNRTGARCPGHLKYDAVTQMCRRKNRVPGCMRPGAGVSTTPASGPSTTATATISEVQLDVAVSSTPVTWPTMSTEFSCTDLPDGVYAQGCSSQFVVCVARRAFLMTCPANMKYDDLSKRCLDEQEVPACQQLPMDVSTESRNDMTCAGRVDGPIAFGCSAVFVRCSFGAASFERCENDTKFDIVTRRCLKAAYVSACRGRPTQSTVQSTISPCPECPPCPVCPPCPTCRCSCVMAQQTQSSVPTTATSIETRTTSPPPGYGLSSTGYGCRSDDPWCLQTPHTATFISSTLAHRTFPVDRGEVDCSLLQHADIINYFACGVSFASHWVDGQYSRVI</sequence>
<feature type="domain" description="Chitin-binding type-2" evidence="7">
    <location>
        <begin position="145"/>
        <end position="201"/>
    </location>
</feature>
<evidence type="ECO:0000256" key="1">
    <source>
        <dbReference type="ARBA" id="ARBA00022669"/>
    </source>
</evidence>
<keyword evidence="5" id="KW-0325">Glycoprotein</keyword>
<dbReference type="GO" id="GO:0005576">
    <property type="term" value="C:extracellular region"/>
    <property type="evidence" value="ECO:0007669"/>
    <property type="project" value="InterPro"/>
</dbReference>
<dbReference type="InterPro" id="IPR036508">
    <property type="entry name" value="Chitin-bd_dom_sf"/>
</dbReference>
<evidence type="ECO:0000313" key="8">
    <source>
        <dbReference type="EMBL" id="KHN87519.1"/>
    </source>
</evidence>
<dbReference type="GO" id="GO:0008061">
    <property type="term" value="F:chitin binding"/>
    <property type="evidence" value="ECO:0007669"/>
    <property type="project" value="UniProtKB-KW"/>
</dbReference>
<organism evidence="8 9">
    <name type="scientific">Toxocara canis</name>
    <name type="common">Canine roundworm</name>
    <dbReference type="NCBI Taxonomy" id="6265"/>
    <lineage>
        <taxon>Eukaryota</taxon>
        <taxon>Metazoa</taxon>
        <taxon>Ecdysozoa</taxon>
        <taxon>Nematoda</taxon>
        <taxon>Chromadorea</taxon>
        <taxon>Rhabditida</taxon>
        <taxon>Spirurina</taxon>
        <taxon>Ascaridomorpha</taxon>
        <taxon>Ascaridoidea</taxon>
        <taxon>Toxocaridae</taxon>
        <taxon>Toxocara</taxon>
    </lineage>
</organism>
<gene>
    <name evidence="8" type="primary">cpg-2</name>
    <name evidence="8" type="ORF">Tcan_03213</name>
</gene>
<dbReference type="PROSITE" id="PS50940">
    <property type="entry name" value="CHIT_BIND_II"/>
    <property type="match status" value="9"/>
</dbReference>
<evidence type="ECO:0000256" key="5">
    <source>
        <dbReference type="ARBA" id="ARBA00023180"/>
    </source>
</evidence>
<keyword evidence="9" id="KW-1185">Reference proteome</keyword>
<feature type="signal peptide" evidence="6">
    <location>
        <begin position="1"/>
        <end position="24"/>
    </location>
</feature>